<dbReference type="PROSITE" id="PS50850">
    <property type="entry name" value="MFS"/>
    <property type="match status" value="1"/>
</dbReference>
<keyword evidence="1" id="KW-1133">Transmembrane helix</keyword>
<keyword evidence="1" id="KW-0812">Transmembrane</keyword>
<reference evidence="3" key="1">
    <citation type="journal article" date="2015" name="Proc. Natl. Acad. Sci. U.S.A.">
        <title>Networks of energetic and metabolic interactions define dynamics in microbial communities.</title>
        <authorList>
            <person name="Embree M."/>
            <person name="Liu J.K."/>
            <person name="Al-Bassam M.M."/>
            <person name="Zengler K."/>
        </authorList>
    </citation>
    <scope>NUCLEOTIDE SEQUENCE</scope>
</reference>
<feature type="transmembrane region" description="Helical" evidence="1">
    <location>
        <begin position="103"/>
        <end position="124"/>
    </location>
</feature>
<protein>
    <submittedName>
        <fullName evidence="3">Putative transporter</fullName>
    </submittedName>
</protein>
<feature type="transmembrane region" description="Helical" evidence="1">
    <location>
        <begin position="47"/>
        <end position="67"/>
    </location>
</feature>
<feature type="transmembrane region" description="Helical" evidence="1">
    <location>
        <begin position="136"/>
        <end position="160"/>
    </location>
</feature>
<feature type="transmembrane region" description="Helical" evidence="1">
    <location>
        <begin position="385"/>
        <end position="406"/>
    </location>
</feature>
<evidence type="ECO:0000256" key="1">
    <source>
        <dbReference type="SAM" id="Phobius"/>
    </source>
</evidence>
<proteinExistence type="predicted"/>
<feature type="transmembrane region" description="Helical" evidence="1">
    <location>
        <begin position="266"/>
        <end position="285"/>
    </location>
</feature>
<dbReference type="AlphaFoldDB" id="A0A0W8FL39"/>
<gene>
    <name evidence="3" type="ORF">ASZ90_008680</name>
</gene>
<feature type="transmembrane region" description="Helical" evidence="1">
    <location>
        <begin position="79"/>
        <end position="97"/>
    </location>
</feature>
<dbReference type="Gene3D" id="1.20.1250.20">
    <property type="entry name" value="MFS general substrate transporter like domains"/>
    <property type="match status" value="2"/>
</dbReference>
<evidence type="ECO:0000313" key="3">
    <source>
        <dbReference type="EMBL" id="KUG21561.1"/>
    </source>
</evidence>
<feature type="domain" description="Major facilitator superfamily (MFS) profile" evidence="2">
    <location>
        <begin position="10"/>
        <end position="410"/>
    </location>
</feature>
<feature type="transmembrane region" description="Helical" evidence="1">
    <location>
        <begin position="356"/>
        <end position="379"/>
    </location>
</feature>
<dbReference type="SUPFAM" id="SSF103473">
    <property type="entry name" value="MFS general substrate transporter"/>
    <property type="match status" value="1"/>
</dbReference>
<sequence length="413" mass="44821">MDKNQKIFWGWYIVGGAFLVMGMNYGARYCFGVFLKPMATEFGMSRSVISMAAAINMLVYSFCAIFVGRMLDRIAPRWIITTGALISACGYIMTSFVETPVGLYLSYGLMVGLGAAGMGVVACSSSVSKWFIKKRGLAVGIASMGISFGTVILTPLAGYIVGAFNWRFGLMALSFIILIMGIVISQTLMRKTNPEAYSLLPDGDTTTMCAQLSETQIVHKVSTWSLFKDSRFWTLAVCQGLAVMISMAVFVHQVAYATDIGIDKMAAASSLAAISLTGFMGQFLFGWMTDKIKDPKYVSFIGIAFMLAGTILMLNMQSIVDLYVCALVYGFGYGSLAPVIPLLIAHRFGRHVLGSIYGLLTFFIGAGGAIGPVLGGLIYDKFGSYHYLWLINLIVLSCIALAILTLKKGEQYI</sequence>
<keyword evidence="1" id="KW-0472">Membrane</keyword>
<dbReference type="InterPro" id="IPR036259">
    <property type="entry name" value="MFS_trans_sf"/>
</dbReference>
<organism evidence="3">
    <name type="scientific">hydrocarbon metagenome</name>
    <dbReference type="NCBI Taxonomy" id="938273"/>
    <lineage>
        <taxon>unclassified sequences</taxon>
        <taxon>metagenomes</taxon>
        <taxon>ecological metagenomes</taxon>
    </lineage>
</organism>
<feature type="transmembrane region" description="Helical" evidence="1">
    <location>
        <begin position="320"/>
        <end position="344"/>
    </location>
</feature>
<dbReference type="InterPro" id="IPR011701">
    <property type="entry name" value="MFS"/>
</dbReference>
<dbReference type="InterPro" id="IPR020846">
    <property type="entry name" value="MFS_dom"/>
</dbReference>
<dbReference type="PANTHER" id="PTHR11360">
    <property type="entry name" value="MONOCARBOXYLATE TRANSPORTER"/>
    <property type="match status" value="1"/>
</dbReference>
<dbReference type="InterPro" id="IPR050327">
    <property type="entry name" value="Proton-linked_MCT"/>
</dbReference>
<dbReference type="Pfam" id="PF07690">
    <property type="entry name" value="MFS_1"/>
    <property type="match status" value="1"/>
</dbReference>
<feature type="transmembrane region" description="Helical" evidence="1">
    <location>
        <begin position="232"/>
        <end position="254"/>
    </location>
</feature>
<evidence type="ECO:0000259" key="2">
    <source>
        <dbReference type="PROSITE" id="PS50850"/>
    </source>
</evidence>
<dbReference type="GO" id="GO:0022857">
    <property type="term" value="F:transmembrane transporter activity"/>
    <property type="evidence" value="ECO:0007669"/>
    <property type="project" value="InterPro"/>
</dbReference>
<comment type="caution">
    <text evidence="3">The sequence shown here is derived from an EMBL/GenBank/DDBJ whole genome shotgun (WGS) entry which is preliminary data.</text>
</comment>
<name>A0A0W8FL39_9ZZZZ</name>
<feature type="transmembrane region" description="Helical" evidence="1">
    <location>
        <begin position="297"/>
        <end position="314"/>
    </location>
</feature>
<accession>A0A0W8FL39</accession>
<feature type="transmembrane region" description="Helical" evidence="1">
    <location>
        <begin position="166"/>
        <end position="184"/>
    </location>
</feature>
<dbReference type="CDD" id="cd17355">
    <property type="entry name" value="MFS_YcxA_like"/>
    <property type="match status" value="1"/>
</dbReference>
<feature type="transmembrane region" description="Helical" evidence="1">
    <location>
        <begin position="7"/>
        <end position="27"/>
    </location>
</feature>
<dbReference type="EMBL" id="LNQE01001049">
    <property type="protein sequence ID" value="KUG21561.1"/>
    <property type="molecule type" value="Genomic_DNA"/>
</dbReference>
<dbReference type="PANTHER" id="PTHR11360:SF284">
    <property type="entry name" value="EG:103B4.3 PROTEIN-RELATED"/>
    <property type="match status" value="1"/>
</dbReference>